<dbReference type="PANTHER" id="PTHR47797:SF1">
    <property type="entry name" value="CYTOCHROME B561 DOMAIN-CONTAINING PROTEIN-RELATED"/>
    <property type="match status" value="1"/>
</dbReference>
<reference evidence="9" key="1">
    <citation type="submission" date="2023-06" db="EMBL/GenBank/DDBJ databases">
        <title>Genome-scale phylogeny and comparative genomics of the fungal order Sordariales.</title>
        <authorList>
            <consortium name="Lawrence Berkeley National Laboratory"/>
            <person name="Hensen N."/>
            <person name="Bonometti L."/>
            <person name="Westerberg I."/>
            <person name="Brannstrom I.O."/>
            <person name="Guillou S."/>
            <person name="Cros-Aarteil S."/>
            <person name="Calhoun S."/>
            <person name="Haridas S."/>
            <person name="Kuo A."/>
            <person name="Mondo S."/>
            <person name="Pangilinan J."/>
            <person name="Riley R."/>
            <person name="Labutti K."/>
            <person name="Andreopoulos B."/>
            <person name="Lipzen A."/>
            <person name="Chen C."/>
            <person name="Yanf M."/>
            <person name="Daum C."/>
            <person name="Ng V."/>
            <person name="Clum A."/>
            <person name="Steindorff A."/>
            <person name="Ohm R."/>
            <person name="Martin F."/>
            <person name="Silar P."/>
            <person name="Natvig D."/>
            <person name="Lalanne C."/>
            <person name="Gautier V."/>
            <person name="Ament-Velasquez S.L."/>
            <person name="Kruys A."/>
            <person name="Hutchinson M.I."/>
            <person name="Powell A.J."/>
            <person name="Barry K."/>
            <person name="Miller A.N."/>
            <person name="Grigoriev I.V."/>
            <person name="Debuchy R."/>
            <person name="Gladieux P."/>
            <person name="Thoren M.H."/>
            <person name="Johannesson H."/>
        </authorList>
    </citation>
    <scope>NUCLEOTIDE SEQUENCE</scope>
    <source>
        <strain evidence="9">SMH2532-1</strain>
    </source>
</reference>
<feature type="transmembrane region" description="Helical" evidence="7">
    <location>
        <begin position="85"/>
        <end position="104"/>
    </location>
</feature>
<feature type="transmembrane region" description="Helical" evidence="7">
    <location>
        <begin position="124"/>
        <end position="144"/>
    </location>
</feature>
<evidence type="ECO:0000256" key="7">
    <source>
        <dbReference type="SAM" id="Phobius"/>
    </source>
</evidence>
<protein>
    <recommendedName>
        <fullName evidence="8">Cytochrome b561 domain-containing protein</fullName>
    </recommendedName>
</protein>
<comment type="caution">
    <text evidence="9">The sequence shown here is derived from an EMBL/GenBank/DDBJ whole genome shotgun (WGS) entry which is preliminary data.</text>
</comment>
<dbReference type="PANTHER" id="PTHR47797">
    <property type="entry name" value="DEHYDROGENASE, PUTATIVE (AFU_ORTHOLOGUE AFUA_8G05805)-RELATED"/>
    <property type="match status" value="1"/>
</dbReference>
<feature type="transmembrane region" description="Helical" evidence="7">
    <location>
        <begin position="156"/>
        <end position="180"/>
    </location>
</feature>
<keyword evidence="5 7" id="KW-1133">Transmembrane helix</keyword>
<organism evidence="9 10">
    <name type="scientific">Cercophora newfieldiana</name>
    <dbReference type="NCBI Taxonomy" id="92897"/>
    <lineage>
        <taxon>Eukaryota</taxon>
        <taxon>Fungi</taxon>
        <taxon>Dikarya</taxon>
        <taxon>Ascomycota</taxon>
        <taxon>Pezizomycotina</taxon>
        <taxon>Sordariomycetes</taxon>
        <taxon>Sordariomycetidae</taxon>
        <taxon>Sordariales</taxon>
        <taxon>Lasiosphaeriaceae</taxon>
        <taxon>Cercophora</taxon>
    </lineage>
</organism>
<keyword evidence="10" id="KW-1185">Reference proteome</keyword>
<evidence type="ECO:0000256" key="2">
    <source>
        <dbReference type="ARBA" id="ARBA00022448"/>
    </source>
</evidence>
<feature type="transmembrane region" description="Helical" evidence="7">
    <location>
        <begin position="54"/>
        <end position="73"/>
    </location>
</feature>
<keyword evidence="2" id="KW-0813">Transport</keyword>
<dbReference type="SMART" id="SM00665">
    <property type="entry name" value="B561"/>
    <property type="match status" value="1"/>
</dbReference>
<accession>A0AA39YIC5</accession>
<evidence type="ECO:0000313" key="10">
    <source>
        <dbReference type="Proteomes" id="UP001174936"/>
    </source>
</evidence>
<sequence length="193" mass="20522">MASNIIFQDLPKVPSLATVHGTVMGLAFAIFMPLGAFLIRFLRVRNVVWVHTTCQLAGLALVLAGLASGIRLARIIGQLHNNAHTVLGTVVVAALLLQPFFGFIHHRLYLRTQKGSQWATLHVWYGRVLILLGIINGGLGLQLASGSPVYSKAGMIAYSVLAGLSGLSLLVIIVVSFFGAGTAAKQGVRSDPE</sequence>
<evidence type="ECO:0000256" key="4">
    <source>
        <dbReference type="ARBA" id="ARBA00022982"/>
    </source>
</evidence>
<name>A0AA39YIC5_9PEZI</name>
<proteinExistence type="predicted"/>
<dbReference type="Pfam" id="PF03188">
    <property type="entry name" value="Cytochrom_B561"/>
    <property type="match status" value="1"/>
</dbReference>
<dbReference type="PROSITE" id="PS50939">
    <property type="entry name" value="CYTOCHROME_B561"/>
    <property type="match status" value="1"/>
</dbReference>
<dbReference type="Proteomes" id="UP001174936">
    <property type="component" value="Unassembled WGS sequence"/>
</dbReference>
<evidence type="ECO:0000256" key="3">
    <source>
        <dbReference type="ARBA" id="ARBA00022692"/>
    </source>
</evidence>
<dbReference type="EMBL" id="JAULSV010000002">
    <property type="protein sequence ID" value="KAK0653133.1"/>
    <property type="molecule type" value="Genomic_DNA"/>
</dbReference>
<evidence type="ECO:0000259" key="8">
    <source>
        <dbReference type="PROSITE" id="PS50939"/>
    </source>
</evidence>
<dbReference type="Gene3D" id="1.20.120.1770">
    <property type="match status" value="1"/>
</dbReference>
<feature type="transmembrane region" description="Helical" evidence="7">
    <location>
        <begin position="20"/>
        <end position="42"/>
    </location>
</feature>
<dbReference type="InterPro" id="IPR006593">
    <property type="entry name" value="Cyt_b561/ferric_Rdtase_TM"/>
</dbReference>
<comment type="subcellular location">
    <subcellularLocation>
        <location evidence="1">Membrane</location>
    </subcellularLocation>
</comment>
<keyword evidence="6 7" id="KW-0472">Membrane</keyword>
<feature type="domain" description="Cytochrome b561" evidence="8">
    <location>
        <begin position="1"/>
        <end position="181"/>
    </location>
</feature>
<gene>
    <name evidence="9" type="ORF">B0T16DRAFT_444171</name>
</gene>
<dbReference type="GO" id="GO:0016020">
    <property type="term" value="C:membrane"/>
    <property type="evidence" value="ECO:0007669"/>
    <property type="project" value="UniProtKB-SubCell"/>
</dbReference>
<dbReference type="AlphaFoldDB" id="A0AA39YIC5"/>
<evidence type="ECO:0000313" key="9">
    <source>
        <dbReference type="EMBL" id="KAK0653133.1"/>
    </source>
</evidence>
<evidence type="ECO:0000256" key="1">
    <source>
        <dbReference type="ARBA" id="ARBA00004370"/>
    </source>
</evidence>
<evidence type="ECO:0000256" key="6">
    <source>
        <dbReference type="ARBA" id="ARBA00023136"/>
    </source>
</evidence>
<dbReference type="CDD" id="cd08760">
    <property type="entry name" value="Cyt_b561_FRRS1_like"/>
    <property type="match status" value="1"/>
</dbReference>
<evidence type="ECO:0000256" key="5">
    <source>
        <dbReference type="ARBA" id="ARBA00022989"/>
    </source>
</evidence>
<keyword evidence="4" id="KW-0249">Electron transport</keyword>
<keyword evidence="3 7" id="KW-0812">Transmembrane</keyword>